<dbReference type="PANTHER" id="PTHR42755:SF1">
    <property type="entry name" value="3-DEOXY-D-MANNO-OCTULOSONIC ACID TRANSFERASE, MITOCHONDRIAL-RELATED"/>
    <property type="match status" value="1"/>
</dbReference>
<evidence type="ECO:0000313" key="9">
    <source>
        <dbReference type="EMBL" id="GAA4938744.1"/>
    </source>
</evidence>
<comment type="catalytic activity">
    <reaction evidence="6 7">
        <text>lipid IVA (E. coli) + CMP-3-deoxy-beta-D-manno-octulosonate = alpha-Kdo-(2-&gt;6)-lipid IVA (E. coli) + CMP + H(+)</text>
        <dbReference type="Rhea" id="RHEA:28066"/>
        <dbReference type="ChEBI" id="CHEBI:15378"/>
        <dbReference type="ChEBI" id="CHEBI:58603"/>
        <dbReference type="ChEBI" id="CHEBI:60364"/>
        <dbReference type="ChEBI" id="CHEBI:60377"/>
        <dbReference type="ChEBI" id="CHEBI:85987"/>
        <dbReference type="EC" id="2.4.99.12"/>
    </reaction>
</comment>
<feature type="domain" description="3-deoxy-D-manno-octulosonic-acid transferase N-terminal" evidence="8">
    <location>
        <begin position="44"/>
        <end position="215"/>
    </location>
</feature>
<accession>A0ABP9GLP6</accession>
<comment type="subcellular location">
    <subcellularLocation>
        <location evidence="7">Cell membrane</location>
    </subcellularLocation>
</comment>
<keyword evidence="4 7" id="KW-0808">Transferase</keyword>
<evidence type="ECO:0000256" key="5">
    <source>
        <dbReference type="ARBA" id="ARBA00031445"/>
    </source>
</evidence>
<organism evidence="9 10">
    <name type="scientific">Algibacter agarivorans</name>
    <dbReference type="NCBI Taxonomy" id="1109741"/>
    <lineage>
        <taxon>Bacteria</taxon>
        <taxon>Pseudomonadati</taxon>
        <taxon>Bacteroidota</taxon>
        <taxon>Flavobacteriia</taxon>
        <taxon>Flavobacteriales</taxon>
        <taxon>Flavobacteriaceae</taxon>
        <taxon>Algibacter</taxon>
    </lineage>
</organism>
<comment type="pathway">
    <text evidence="1 7">Bacterial outer membrane biogenesis; LPS core biosynthesis.</text>
</comment>
<keyword evidence="7" id="KW-1003">Cell membrane</keyword>
<dbReference type="PANTHER" id="PTHR42755">
    <property type="entry name" value="3-DEOXY-MANNO-OCTULOSONATE CYTIDYLYLTRANSFERASE"/>
    <property type="match status" value="1"/>
</dbReference>
<evidence type="ECO:0000313" key="10">
    <source>
        <dbReference type="Proteomes" id="UP001501302"/>
    </source>
</evidence>
<name>A0ABP9GLP6_9FLAO</name>
<keyword evidence="7" id="KW-0472">Membrane</keyword>
<proteinExistence type="inferred from homology"/>
<dbReference type="Pfam" id="PF04413">
    <property type="entry name" value="Glycos_transf_N"/>
    <property type="match status" value="1"/>
</dbReference>
<dbReference type="InterPro" id="IPR007507">
    <property type="entry name" value="Glycos_transf_N"/>
</dbReference>
<dbReference type="Gene3D" id="3.40.50.11720">
    <property type="entry name" value="3-Deoxy-D-manno-octulosonic-acid transferase, N-terminal domain"/>
    <property type="match status" value="1"/>
</dbReference>
<keyword evidence="10" id="KW-1185">Reference proteome</keyword>
<comment type="function">
    <text evidence="7">Involved in lipopolysaccharide (LPS) biosynthesis. Catalyzes the transfer of 3-deoxy-D-manno-octulosonate (Kdo) residue(s) from CMP-Kdo to lipid IV(A), the tetraacyldisaccharide-1,4'-bisphosphate precursor of lipid A.</text>
</comment>
<dbReference type="Gene3D" id="3.40.50.2000">
    <property type="entry name" value="Glycogen Phosphorylase B"/>
    <property type="match status" value="1"/>
</dbReference>
<keyword evidence="7" id="KW-0448">Lipopolysaccharide biosynthesis</keyword>
<evidence type="ECO:0000256" key="3">
    <source>
        <dbReference type="ARBA" id="ARBA00019077"/>
    </source>
</evidence>
<comment type="similarity">
    <text evidence="7">Belongs to the glycosyltransferase group 1 family.</text>
</comment>
<gene>
    <name evidence="9" type="ORF">GCM10023314_09220</name>
</gene>
<dbReference type="Proteomes" id="UP001501302">
    <property type="component" value="Unassembled WGS sequence"/>
</dbReference>
<sequence length="420" mass="48007">MYFSNKQTKLSFLYNIGIKLTHFALKCASHFNKKIESGVKGRAESFKILEDNLNKGDKTLWFHCASLGEYEQGLPVFKKLREHYAKHKIVLSFFSPSGYEIRKNSTIADFVIYLPLDTKQNAKRFLDSVNPELTIFVKYDIWPNFLNELKRRNLRAILISANFRKNQPYFKSYGKQLKNALFAFEHIFTQNEVSKNLLLSINYNRVTVSGDTRFDRVYSQLELDNTLDFIETFKNNKCCVVAGSTWPEDETLFVNFINSESSKDIKFIVAPHNIKTSQIKSFQEKITGNSILFSEKDTKQLVDNQVFIIDTIGILSKIYSYADIAYVGGAMGNTGLHNILEPAVFGVPIIIGFNHDKFPEAKALIDNGGLFSVSTKNDFTSILNKLISNSDFRLKCGSKNLEHIKKNKGAVIQILDYLRI</sequence>
<protein>
    <recommendedName>
        <fullName evidence="3 7">3-deoxy-D-manno-octulosonic acid transferase</fullName>
        <shortName evidence="7">Kdo transferase</shortName>
        <ecNumber evidence="2 7">2.4.99.12</ecNumber>
    </recommendedName>
    <alternativeName>
        <fullName evidence="5 7">Lipid IV(A) 3-deoxy-D-manno-octulosonic acid transferase</fullName>
    </alternativeName>
</protein>
<evidence type="ECO:0000256" key="4">
    <source>
        <dbReference type="ARBA" id="ARBA00022679"/>
    </source>
</evidence>
<comment type="caution">
    <text evidence="9">The sequence shown here is derived from an EMBL/GenBank/DDBJ whole genome shotgun (WGS) entry which is preliminary data.</text>
</comment>
<evidence type="ECO:0000256" key="6">
    <source>
        <dbReference type="ARBA" id="ARBA00049183"/>
    </source>
</evidence>
<reference evidence="10" key="1">
    <citation type="journal article" date="2019" name="Int. J. Syst. Evol. Microbiol.">
        <title>The Global Catalogue of Microorganisms (GCM) 10K type strain sequencing project: providing services to taxonomists for standard genome sequencing and annotation.</title>
        <authorList>
            <consortium name="The Broad Institute Genomics Platform"/>
            <consortium name="The Broad Institute Genome Sequencing Center for Infectious Disease"/>
            <person name="Wu L."/>
            <person name="Ma J."/>
        </authorList>
    </citation>
    <scope>NUCLEOTIDE SEQUENCE [LARGE SCALE GENOMIC DNA]</scope>
    <source>
        <strain evidence="10">JCM 18285</strain>
    </source>
</reference>
<evidence type="ECO:0000256" key="2">
    <source>
        <dbReference type="ARBA" id="ARBA00012621"/>
    </source>
</evidence>
<dbReference type="EMBL" id="BAABJJ010000011">
    <property type="protein sequence ID" value="GAA4938744.1"/>
    <property type="molecule type" value="Genomic_DNA"/>
</dbReference>
<dbReference type="InterPro" id="IPR038107">
    <property type="entry name" value="Glycos_transf_N_sf"/>
</dbReference>
<dbReference type="EC" id="2.4.99.12" evidence="2 7"/>
<evidence type="ECO:0000259" key="8">
    <source>
        <dbReference type="Pfam" id="PF04413"/>
    </source>
</evidence>
<evidence type="ECO:0000256" key="1">
    <source>
        <dbReference type="ARBA" id="ARBA00004713"/>
    </source>
</evidence>
<dbReference type="InterPro" id="IPR039901">
    <property type="entry name" value="Kdotransferase"/>
</dbReference>
<evidence type="ECO:0000256" key="7">
    <source>
        <dbReference type="RuleBase" id="RU365103"/>
    </source>
</evidence>